<name>A0A8S9QN62_BRACR</name>
<dbReference type="Proteomes" id="UP000712600">
    <property type="component" value="Unassembled WGS sequence"/>
</dbReference>
<keyword evidence="1" id="KW-0175">Coiled coil</keyword>
<evidence type="ECO:0000256" key="1">
    <source>
        <dbReference type="SAM" id="Coils"/>
    </source>
</evidence>
<gene>
    <name evidence="3" type="ORF">F2Q69_00022272</name>
</gene>
<feature type="region of interest" description="Disordered" evidence="2">
    <location>
        <begin position="161"/>
        <end position="195"/>
    </location>
</feature>
<evidence type="ECO:0000313" key="3">
    <source>
        <dbReference type="EMBL" id="KAF3540148.1"/>
    </source>
</evidence>
<dbReference type="EMBL" id="QGKX02001290">
    <property type="protein sequence ID" value="KAF3540148.1"/>
    <property type="molecule type" value="Genomic_DNA"/>
</dbReference>
<reference evidence="3" key="1">
    <citation type="submission" date="2019-12" db="EMBL/GenBank/DDBJ databases">
        <title>Genome sequencing and annotation of Brassica cretica.</title>
        <authorList>
            <person name="Studholme D.J."/>
            <person name="Sarris P."/>
        </authorList>
    </citation>
    <scope>NUCLEOTIDE SEQUENCE</scope>
    <source>
        <strain evidence="3">PFS-109/04</strain>
        <tissue evidence="3">Leaf</tissue>
    </source>
</reference>
<accession>A0A8S9QN62</accession>
<protein>
    <submittedName>
        <fullName evidence="3">Uncharacterized protein</fullName>
    </submittedName>
</protein>
<dbReference type="AlphaFoldDB" id="A0A8S9QN62"/>
<evidence type="ECO:0000256" key="2">
    <source>
        <dbReference type="SAM" id="MobiDB-lite"/>
    </source>
</evidence>
<evidence type="ECO:0000313" key="4">
    <source>
        <dbReference type="Proteomes" id="UP000712600"/>
    </source>
</evidence>
<feature type="coiled-coil region" evidence="1">
    <location>
        <begin position="86"/>
        <end position="134"/>
    </location>
</feature>
<organism evidence="3 4">
    <name type="scientific">Brassica cretica</name>
    <name type="common">Mustard</name>
    <dbReference type="NCBI Taxonomy" id="69181"/>
    <lineage>
        <taxon>Eukaryota</taxon>
        <taxon>Viridiplantae</taxon>
        <taxon>Streptophyta</taxon>
        <taxon>Embryophyta</taxon>
        <taxon>Tracheophyta</taxon>
        <taxon>Spermatophyta</taxon>
        <taxon>Magnoliopsida</taxon>
        <taxon>eudicotyledons</taxon>
        <taxon>Gunneridae</taxon>
        <taxon>Pentapetalae</taxon>
        <taxon>rosids</taxon>
        <taxon>malvids</taxon>
        <taxon>Brassicales</taxon>
        <taxon>Brassicaceae</taxon>
        <taxon>Brassiceae</taxon>
        <taxon>Brassica</taxon>
    </lineage>
</organism>
<sequence length="195" mass="22069">MELPPIGDLYFKDEYIDDAFTRTRSDGSMNYLVEKYDSALKQMMIQLGASEKLARARLGAIERMRAKNKKAGDMVDEEKEILRVKFEELEGKLKSGKAAKKKLTQEKARLEQAIASLEKEKAELHEEREAAVETLIKERQHLRDSRIQELSVDITSTPAEQVEAAKKMGPEGDSTLVQEKGVESIKPESSYSMFA</sequence>
<proteinExistence type="predicted"/>
<comment type="caution">
    <text evidence="3">The sequence shown here is derived from an EMBL/GenBank/DDBJ whole genome shotgun (WGS) entry which is preliminary data.</text>
</comment>